<organism evidence="1 2">
    <name type="scientific">Pseudomonas anguilliseptica</name>
    <dbReference type="NCBI Taxonomy" id="53406"/>
    <lineage>
        <taxon>Bacteria</taxon>
        <taxon>Pseudomonadati</taxon>
        <taxon>Pseudomonadota</taxon>
        <taxon>Gammaproteobacteria</taxon>
        <taxon>Pseudomonadales</taxon>
        <taxon>Pseudomonadaceae</taxon>
        <taxon>Pseudomonas</taxon>
    </lineage>
</organism>
<dbReference type="AlphaFoldDB" id="A0A1H4P6Z5"/>
<proteinExistence type="predicted"/>
<sequence>MKKSILDPHTNALLQRARMGYSQRMLQLFLLRERSINVSQPTLSRWFAKHPAVEVDLPPDAGFQRYREHLELEQSLREHTRLLARWRGHIERKRSQGESLGSIQSDLLSRGVKTSKRSIRRELGAE</sequence>
<gene>
    <name evidence="1" type="ORF">SAMN05421553_0201</name>
</gene>
<keyword evidence="2" id="KW-1185">Reference proteome</keyword>
<evidence type="ECO:0000313" key="1">
    <source>
        <dbReference type="EMBL" id="SEC03008.1"/>
    </source>
</evidence>
<dbReference type="EMBL" id="FNSC01000001">
    <property type="protein sequence ID" value="SEC03008.1"/>
    <property type="molecule type" value="Genomic_DNA"/>
</dbReference>
<reference evidence="2" key="1">
    <citation type="submission" date="2016-10" db="EMBL/GenBank/DDBJ databases">
        <authorList>
            <person name="Varghese N."/>
            <person name="Submissions S."/>
        </authorList>
    </citation>
    <scope>NUCLEOTIDE SEQUENCE [LARGE SCALE GENOMIC DNA]</scope>
    <source>
        <strain evidence="2">DSM 12111</strain>
    </source>
</reference>
<protein>
    <submittedName>
        <fullName evidence="1">Uncharacterized protein</fullName>
    </submittedName>
</protein>
<dbReference type="RefSeq" id="WP_139272618.1">
    <property type="nucleotide sequence ID" value="NZ_FNSC01000001.1"/>
</dbReference>
<dbReference type="Proteomes" id="UP000242849">
    <property type="component" value="Unassembled WGS sequence"/>
</dbReference>
<evidence type="ECO:0000313" key="2">
    <source>
        <dbReference type="Proteomes" id="UP000242849"/>
    </source>
</evidence>
<name>A0A1H4P6Z5_PSEAG</name>
<accession>A0A1H4P6Z5</accession>